<dbReference type="AlphaFoldDB" id="A0AAD4QBJ7"/>
<evidence type="ECO:0000313" key="10">
    <source>
        <dbReference type="Proteomes" id="UP001201163"/>
    </source>
</evidence>
<comment type="caution">
    <text evidence="9">The sequence shown here is derived from an EMBL/GenBank/DDBJ whole genome shotgun (WGS) entry which is preliminary data.</text>
</comment>
<dbReference type="InterPro" id="IPR036590">
    <property type="entry name" value="SRAP-like"/>
</dbReference>
<dbReference type="GO" id="GO:0003697">
    <property type="term" value="F:single-stranded DNA binding"/>
    <property type="evidence" value="ECO:0007669"/>
    <property type="project" value="InterPro"/>
</dbReference>
<evidence type="ECO:0000256" key="6">
    <source>
        <dbReference type="ARBA" id="ARBA00023125"/>
    </source>
</evidence>
<keyword evidence="4" id="KW-0378">Hydrolase</keyword>
<keyword evidence="10" id="KW-1185">Reference proteome</keyword>
<evidence type="ECO:0000313" key="9">
    <source>
        <dbReference type="EMBL" id="KAH8993110.1"/>
    </source>
</evidence>
<keyword evidence="2" id="KW-0645">Protease</keyword>
<sequence length="343" mass="38229">MCGRFALALRADEIEQLDGYPALRIDRWVDRDHFVPRYNVAPRTRAPVIRRAQPGESTLVMHSMKWGLEPPSLNTINARAENLEEGGGMWGSIKGRKRCVVVAQGYYEWLKKGTRRIPHFTRHKDRRLMLFAGLYDSATLDGQSEPLWTFTIVTTAASSDFAWLHDRQPVILTAQDALDRWLDTSTQTWDPKLSRLLGPSDSPLECYAVPQEVGRVGVESPTFVEPVEKRKDGIEALFTRQAAKGPGSPVGGKRKRGPSVSHLDNVKTERPITPELIDVDDTADASEAADSDVEILPSVRVLLSPPPPLHFTPLHFPGTPPSPRKKSKPAKPTPKITSFFSKT</sequence>
<dbReference type="GO" id="GO:0016829">
    <property type="term" value="F:lyase activity"/>
    <property type="evidence" value="ECO:0007669"/>
    <property type="project" value="UniProtKB-KW"/>
</dbReference>
<dbReference type="GO" id="GO:0008233">
    <property type="term" value="F:peptidase activity"/>
    <property type="evidence" value="ECO:0007669"/>
    <property type="project" value="UniProtKB-KW"/>
</dbReference>
<gene>
    <name evidence="9" type="ORF">EDB92DRAFT_1854830</name>
</gene>
<proteinExistence type="inferred from homology"/>
<dbReference type="Proteomes" id="UP001201163">
    <property type="component" value="Unassembled WGS sequence"/>
</dbReference>
<evidence type="ECO:0000256" key="2">
    <source>
        <dbReference type="ARBA" id="ARBA00022670"/>
    </source>
</evidence>
<organism evidence="9 10">
    <name type="scientific">Lactarius akahatsu</name>
    <dbReference type="NCBI Taxonomy" id="416441"/>
    <lineage>
        <taxon>Eukaryota</taxon>
        <taxon>Fungi</taxon>
        <taxon>Dikarya</taxon>
        <taxon>Basidiomycota</taxon>
        <taxon>Agaricomycotina</taxon>
        <taxon>Agaricomycetes</taxon>
        <taxon>Russulales</taxon>
        <taxon>Russulaceae</taxon>
        <taxon>Lactarius</taxon>
    </lineage>
</organism>
<evidence type="ECO:0000256" key="7">
    <source>
        <dbReference type="ARBA" id="ARBA00023239"/>
    </source>
</evidence>
<dbReference type="GO" id="GO:0106300">
    <property type="term" value="P:protein-DNA covalent cross-linking repair"/>
    <property type="evidence" value="ECO:0007669"/>
    <property type="project" value="InterPro"/>
</dbReference>
<feature type="region of interest" description="Disordered" evidence="8">
    <location>
        <begin position="307"/>
        <end position="343"/>
    </location>
</feature>
<evidence type="ECO:0000256" key="3">
    <source>
        <dbReference type="ARBA" id="ARBA00022763"/>
    </source>
</evidence>
<accession>A0AAD4QBJ7</accession>
<feature type="compositionally biased region" description="Low complexity" evidence="8">
    <location>
        <begin position="333"/>
        <end position="343"/>
    </location>
</feature>
<feature type="region of interest" description="Disordered" evidence="8">
    <location>
        <begin position="242"/>
        <end position="274"/>
    </location>
</feature>
<keyword evidence="7" id="KW-0456">Lyase</keyword>
<name>A0AAD4QBJ7_9AGAM</name>
<dbReference type="Pfam" id="PF02586">
    <property type="entry name" value="SRAP"/>
    <property type="match status" value="1"/>
</dbReference>
<dbReference type="PANTHER" id="PTHR13604">
    <property type="entry name" value="DC12-RELATED"/>
    <property type="match status" value="1"/>
</dbReference>
<keyword evidence="3" id="KW-0227">DNA damage</keyword>
<dbReference type="InterPro" id="IPR003738">
    <property type="entry name" value="SRAP"/>
</dbReference>
<evidence type="ECO:0000256" key="4">
    <source>
        <dbReference type="ARBA" id="ARBA00022801"/>
    </source>
</evidence>
<comment type="similarity">
    <text evidence="1">Belongs to the SOS response-associated peptidase family.</text>
</comment>
<dbReference type="GO" id="GO:0006508">
    <property type="term" value="P:proteolysis"/>
    <property type="evidence" value="ECO:0007669"/>
    <property type="project" value="UniProtKB-KW"/>
</dbReference>
<keyword evidence="5" id="KW-0190">Covalent protein-DNA linkage</keyword>
<dbReference type="Gene3D" id="3.90.1680.10">
    <property type="entry name" value="SOS response associated peptidase-like"/>
    <property type="match status" value="1"/>
</dbReference>
<protein>
    <submittedName>
        <fullName evidence="9">DUF159-domain-containing protein</fullName>
    </submittedName>
</protein>
<evidence type="ECO:0000256" key="8">
    <source>
        <dbReference type="SAM" id="MobiDB-lite"/>
    </source>
</evidence>
<evidence type="ECO:0000256" key="1">
    <source>
        <dbReference type="ARBA" id="ARBA00008136"/>
    </source>
</evidence>
<evidence type="ECO:0000256" key="5">
    <source>
        <dbReference type="ARBA" id="ARBA00023124"/>
    </source>
</evidence>
<dbReference type="EMBL" id="JAKELL010000019">
    <property type="protein sequence ID" value="KAH8993110.1"/>
    <property type="molecule type" value="Genomic_DNA"/>
</dbReference>
<keyword evidence="6" id="KW-0238">DNA-binding</keyword>
<dbReference type="PANTHER" id="PTHR13604:SF0">
    <property type="entry name" value="ABASIC SITE PROCESSING PROTEIN HMCES"/>
    <property type="match status" value="1"/>
</dbReference>
<dbReference type="SUPFAM" id="SSF143081">
    <property type="entry name" value="BB1717-like"/>
    <property type="match status" value="1"/>
</dbReference>
<reference evidence="9" key="1">
    <citation type="submission" date="2022-01" db="EMBL/GenBank/DDBJ databases">
        <title>Comparative genomics reveals a dynamic genome evolution in the ectomycorrhizal milk-cap (Lactarius) mushrooms.</title>
        <authorList>
            <consortium name="DOE Joint Genome Institute"/>
            <person name="Lebreton A."/>
            <person name="Tang N."/>
            <person name="Kuo A."/>
            <person name="LaButti K."/>
            <person name="Drula E."/>
            <person name="Barry K."/>
            <person name="Clum A."/>
            <person name="Lipzen A."/>
            <person name="Mousain D."/>
            <person name="Ng V."/>
            <person name="Wang R."/>
            <person name="Wang X."/>
            <person name="Dai Y."/>
            <person name="Henrissat B."/>
            <person name="Grigoriev I.V."/>
            <person name="Guerin-Laguette A."/>
            <person name="Yu F."/>
            <person name="Martin F.M."/>
        </authorList>
    </citation>
    <scope>NUCLEOTIDE SEQUENCE</scope>
    <source>
        <strain evidence="9">QP</strain>
    </source>
</reference>